<dbReference type="InterPro" id="IPR033738">
    <property type="entry name" value="AsnB_N"/>
</dbReference>
<comment type="similarity">
    <text evidence="2">Belongs to the asparagine synthetase family.</text>
</comment>
<name>A0A0G0N2A6_9BACT</name>
<dbReference type="Pfam" id="PF00733">
    <property type="entry name" value="Asn_synthase"/>
    <property type="match status" value="1"/>
</dbReference>
<comment type="pathway">
    <text evidence="1">Amino-acid biosynthesis; L-asparagine biosynthesis; L-asparagine from L-aspartate (L-Gln route): step 1/1.</text>
</comment>
<gene>
    <name evidence="12" type="ORF">US91_C0001G0173</name>
</gene>
<dbReference type="InterPro" id="IPR014729">
    <property type="entry name" value="Rossmann-like_a/b/a_fold"/>
</dbReference>
<feature type="domain" description="Glutamine amidotransferase type-2" evidence="11">
    <location>
        <begin position="2"/>
        <end position="207"/>
    </location>
</feature>
<evidence type="ECO:0000256" key="4">
    <source>
        <dbReference type="ARBA" id="ARBA00022741"/>
    </source>
</evidence>
<dbReference type="GO" id="GO:0005524">
    <property type="term" value="F:ATP binding"/>
    <property type="evidence" value="ECO:0007669"/>
    <property type="project" value="UniProtKB-KW"/>
</dbReference>
<feature type="binding site" evidence="9">
    <location>
        <position position="281"/>
    </location>
    <ligand>
        <name>ATP</name>
        <dbReference type="ChEBI" id="CHEBI:30616"/>
    </ligand>
</feature>
<dbReference type="InterPro" id="IPR029055">
    <property type="entry name" value="Ntn_hydrolases_N"/>
</dbReference>
<keyword evidence="4 9" id="KW-0547">Nucleotide-binding</keyword>
<evidence type="ECO:0000259" key="11">
    <source>
        <dbReference type="PROSITE" id="PS51278"/>
    </source>
</evidence>
<dbReference type="EMBL" id="LBUU01000001">
    <property type="protein sequence ID" value="KKQ71246.1"/>
    <property type="molecule type" value="Genomic_DNA"/>
</dbReference>
<evidence type="ECO:0000256" key="6">
    <source>
        <dbReference type="ARBA" id="ARBA00022962"/>
    </source>
</evidence>
<dbReference type="Gene3D" id="3.40.50.620">
    <property type="entry name" value="HUPs"/>
    <property type="match status" value="1"/>
</dbReference>
<protein>
    <recommendedName>
        <fullName evidence="3">asparagine synthase (glutamine-hydrolyzing)</fullName>
        <ecNumber evidence="3">6.3.5.4</ecNumber>
    </recommendedName>
</protein>
<dbReference type="PATRIC" id="fig|1618638.3.peg.182"/>
<keyword evidence="5 9" id="KW-0067">ATP-binding</keyword>
<dbReference type="PANTHER" id="PTHR43284">
    <property type="entry name" value="ASPARAGINE SYNTHETASE (GLUTAMINE-HYDROLYZING)"/>
    <property type="match status" value="1"/>
</dbReference>
<evidence type="ECO:0000313" key="13">
    <source>
        <dbReference type="Proteomes" id="UP000034022"/>
    </source>
</evidence>
<dbReference type="NCBIfam" id="TIGR01536">
    <property type="entry name" value="asn_synth_AEB"/>
    <property type="match status" value="1"/>
</dbReference>
<dbReference type="SUPFAM" id="SSF56235">
    <property type="entry name" value="N-terminal nucleophile aminohydrolases (Ntn hydrolases)"/>
    <property type="match status" value="1"/>
</dbReference>
<feature type="active site" description="For GATase activity" evidence="8">
    <location>
        <position position="2"/>
    </location>
</feature>
<dbReference type="EC" id="6.3.5.4" evidence="3"/>
<evidence type="ECO:0000256" key="2">
    <source>
        <dbReference type="ARBA" id="ARBA00005752"/>
    </source>
</evidence>
<evidence type="ECO:0000256" key="1">
    <source>
        <dbReference type="ARBA" id="ARBA00005187"/>
    </source>
</evidence>
<proteinExistence type="inferred from homology"/>
<dbReference type="PANTHER" id="PTHR43284:SF1">
    <property type="entry name" value="ASPARAGINE SYNTHETASE"/>
    <property type="match status" value="1"/>
</dbReference>
<evidence type="ECO:0000256" key="8">
    <source>
        <dbReference type="PIRSR" id="PIRSR001589-1"/>
    </source>
</evidence>
<keyword evidence="8" id="KW-0028">Amino-acid biosynthesis</keyword>
<dbReference type="GO" id="GO:0005829">
    <property type="term" value="C:cytosol"/>
    <property type="evidence" value="ECO:0007669"/>
    <property type="project" value="TreeGrafter"/>
</dbReference>
<evidence type="ECO:0000256" key="3">
    <source>
        <dbReference type="ARBA" id="ARBA00012737"/>
    </source>
</evidence>
<dbReference type="Pfam" id="PF13537">
    <property type="entry name" value="GATase_7"/>
    <property type="match status" value="1"/>
</dbReference>
<keyword evidence="6 8" id="KW-0315">Glutamine amidotransferase</keyword>
<evidence type="ECO:0000256" key="7">
    <source>
        <dbReference type="ARBA" id="ARBA00048741"/>
    </source>
</evidence>
<sequence length="618" mass="71235">MCGINGFNFKDEALINKMVRATRHRGPDDSGVFCDENISLGHNRLAIIDLSPAGHQPMLSRDKRYAIVFNGELYNFQEIRKDLEKKGRKFVSRSDTEVILAAFIEYGPECLQKFNGIFAFAIWDKAKQELFAARDQFGVKPFFYFWDNQRFIFSSEIKGILEHKIEKNINQNALNCYFCLLYTLGPDTIWQNISKLLPGHYLVLNKTGLNLKKYWSIQLGQAISDREEAKARIKELLRASVKRQMIADVEVGMFLSGGLDSTIVLGLMKELTEKKIKTFSVGFAVSADQDEKFNQDAILAKRTSAFYGTEHHEIYLNEQDMIANLENMVSAMDELVYSPTQVANLLLARLAKQKVKVVLGGDGGDELFGGYTRYYYYNLIEKWRRLPRIFRNNIGMKNLFALARKSDMYGRLNMDDFSAFWSFMAQKEDLLTRIIRPEINDLAGAQNYVKNKSGLETFGPGLPLSEKMMQADMRTWLVEYSLARTDKITMAAGLEERVPILDIDLAQMAVNIPTKYKINSRNQGKLILKEAMREYIPDFIYNKQKTGWFVPMAKWLRAGLKDTAYDILSDSYNQGRTSQYLDLAEARKILDDHVSGRKYALNTIWSVINFQVWFRRFY</sequence>
<dbReference type="InterPro" id="IPR051786">
    <property type="entry name" value="ASN_synthetase/amidase"/>
</dbReference>
<evidence type="ECO:0000256" key="5">
    <source>
        <dbReference type="ARBA" id="ARBA00022840"/>
    </source>
</evidence>
<dbReference type="SUPFAM" id="SSF52402">
    <property type="entry name" value="Adenine nucleotide alpha hydrolases-like"/>
    <property type="match status" value="1"/>
</dbReference>
<evidence type="ECO:0000256" key="9">
    <source>
        <dbReference type="PIRSR" id="PIRSR001589-2"/>
    </source>
</evidence>
<dbReference type="GO" id="GO:0004066">
    <property type="term" value="F:asparagine synthase (glutamine-hydrolyzing) activity"/>
    <property type="evidence" value="ECO:0007669"/>
    <property type="project" value="UniProtKB-EC"/>
</dbReference>
<dbReference type="CDD" id="cd01991">
    <property type="entry name" value="Asn_synthase_B_C"/>
    <property type="match status" value="1"/>
</dbReference>
<dbReference type="CDD" id="cd00712">
    <property type="entry name" value="AsnB"/>
    <property type="match status" value="1"/>
</dbReference>
<comment type="caution">
    <text evidence="12">The sequence shown here is derived from an EMBL/GenBank/DDBJ whole genome shotgun (WGS) entry which is preliminary data.</text>
</comment>
<dbReference type="InterPro" id="IPR017932">
    <property type="entry name" value="GATase_2_dom"/>
</dbReference>
<dbReference type="GO" id="GO:0006529">
    <property type="term" value="P:asparagine biosynthetic process"/>
    <property type="evidence" value="ECO:0007669"/>
    <property type="project" value="UniProtKB-KW"/>
</dbReference>
<evidence type="ECO:0000313" key="12">
    <source>
        <dbReference type="EMBL" id="KKQ71246.1"/>
    </source>
</evidence>
<dbReference type="AlphaFoldDB" id="A0A0G0N2A6"/>
<dbReference type="InterPro" id="IPR006426">
    <property type="entry name" value="Asn_synth_AEB"/>
</dbReference>
<dbReference type="InterPro" id="IPR001962">
    <property type="entry name" value="Asn_synthase"/>
</dbReference>
<comment type="catalytic activity">
    <reaction evidence="7">
        <text>L-aspartate + L-glutamine + ATP + H2O = L-asparagine + L-glutamate + AMP + diphosphate + H(+)</text>
        <dbReference type="Rhea" id="RHEA:12228"/>
        <dbReference type="ChEBI" id="CHEBI:15377"/>
        <dbReference type="ChEBI" id="CHEBI:15378"/>
        <dbReference type="ChEBI" id="CHEBI:29985"/>
        <dbReference type="ChEBI" id="CHEBI:29991"/>
        <dbReference type="ChEBI" id="CHEBI:30616"/>
        <dbReference type="ChEBI" id="CHEBI:33019"/>
        <dbReference type="ChEBI" id="CHEBI:58048"/>
        <dbReference type="ChEBI" id="CHEBI:58359"/>
        <dbReference type="ChEBI" id="CHEBI:456215"/>
        <dbReference type="EC" id="6.3.5.4"/>
    </reaction>
</comment>
<reference evidence="12 13" key="1">
    <citation type="journal article" date="2015" name="Nature">
        <title>rRNA introns, odd ribosomes, and small enigmatic genomes across a large radiation of phyla.</title>
        <authorList>
            <person name="Brown C.T."/>
            <person name="Hug L.A."/>
            <person name="Thomas B.C."/>
            <person name="Sharon I."/>
            <person name="Castelle C.J."/>
            <person name="Singh A."/>
            <person name="Wilkins M.J."/>
            <person name="Williams K.H."/>
            <person name="Banfield J.F."/>
        </authorList>
    </citation>
    <scope>NUCLEOTIDE SEQUENCE [LARGE SCALE GENOMIC DNA]</scope>
</reference>
<accession>A0A0G0N2A6</accession>
<dbReference type="Gene3D" id="3.60.20.10">
    <property type="entry name" value="Glutamine Phosphoribosylpyrophosphate, subunit 1, domain 1"/>
    <property type="match status" value="1"/>
</dbReference>
<dbReference type="PIRSF" id="PIRSF001589">
    <property type="entry name" value="Asn_synthetase_glu-h"/>
    <property type="match status" value="1"/>
</dbReference>
<feature type="site" description="Important for beta-aspartyl-AMP intermediate formation" evidence="10">
    <location>
        <position position="362"/>
    </location>
</feature>
<organism evidence="12 13">
    <name type="scientific">Candidatus Falkowbacteria bacterium GW2011_GWE1_38_31</name>
    <dbReference type="NCBI Taxonomy" id="1618638"/>
    <lineage>
        <taxon>Bacteria</taxon>
        <taxon>Candidatus Falkowiibacteriota</taxon>
    </lineage>
</organism>
<dbReference type="PROSITE" id="PS51278">
    <property type="entry name" value="GATASE_TYPE_2"/>
    <property type="match status" value="1"/>
</dbReference>
<keyword evidence="8" id="KW-0061">Asparagine biosynthesis</keyword>
<dbReference type="Proteomes" id="UP000034022">
    <property type="component" value="Unassembled WGS sequence"/>
</dbReference>
<evidence type="ECO:0000256" key="10">
    <source>
        <dbReference type="PIRSR" id="PIRSR001589-3"/>
    </source>
</evidence>
<feature type="binding site" evidence="9">
    <location>
        <position position="95"/>
    </location>
    <ligand>
        <name>L-glutamine</name>
        <dbReference type="ChEBI" id="CHEBI:58359"/>
    </ligand>
</feature>